<gene>
    <name evidence="12" type="ORF">GIB67_006403</name>
</gene>
<keyword evidence="6" id="KW-0508">mRNA splicing</keyword>
<keyword evidence="8" id="KW-0131">Cell cycle</keyword>
<evidence type="ECO:0008006" key="14">
    <source>
        <dbReference type="Google" id="ProtNLM"/>
    </source>
</evidence>
<keyword evidence="4" id="KW-0963">Cytoplasm</keyword>
<proteinExistence type="inferred from homology"/>
<feature type="region of interest" description="Disordered" evidence="9">
    <location>
        <begin position="237"/>
        <end position="294"/>
    </location>
</feature>
<dbReference type="InterPro" id="IPR029071">
    <property type="entry name" value="Ubiquitin-like_domsf"/>
</dbReference>
<evidence type="ECO:0000256" key="3">
    <source>
        <dbReference type="ARBA" id="ARBA00008726"/>
    </source>
</evidence>
<sequence length="452" mass="49433">MEVYNVLVKLLDGKTATLRFKSPIISGETLKTHLYNLTQIPPQHQRLLTGTHQINHETLITLPKNGSFTTIHLLLRLIGGKGGFGSLLRGAATKAGQKKTNNFDACRDMSGRRLRHVNAEKKLEEWRAGADDRNLEKIAEEYIKKKMKAIKKSGSGESEKYVQKYREDSLKCVEGVEASVRESLKRSMLPTESSSSKKLKLWMMKEKVDDSDSSDEDEDETHRKTFVLDDANRAVKFKDGEGTSGSVSGIQSDGESSGDGSTHSNLGESSGSGVTDAEANGLIGPGLDKDSDNQSTCISNSRLVDSFESRPVVNEASGFVEEANVGIVTNLDLEEALKSDDFNSAAAMESTVISSMEVVRSCESRTIITEANNTFGEVEVGSTKSSDLDKPLNFDDFESASEMEVLGLDRLKSELQVHGLKCGGTLQERAARLFLLKTTPVDMLPKKLLAKK</sequence>
<dbReference type="GO" id="GO:0006397">
    <property type="term" value="P:mRNA processing"/>
    <property type="evidence" value="ECO:0007669"/>
    <property type="project" value="UniProtKB-KW"/>
</dbReference>
<evidence type="ECO:0000256" key="2">
    <source>
        <dbReference type="ARBA" id="ARBA00004496"/>
    </source>
</evidence>
<dbReference type="PANTHER" id="PTHR12786">
    <property type="entry name" value="SPLICING FACTOR SF3A-RELATED"/>
    <property type="match status" value="1"/>
</dbReference>
<dbReference type="InterPro" id="IPR051421">
    <property type="entry name" value="RNA_Proc_DNA_Dmg_Regulator"/>
</dbReference>
<evidence type="ECO:0000313" key="13">
    <source>
        <dbReference type="Proteomes" id="UP000541444"/>
    </source>
</evidence>
<evidence type="ECO:0000256" key="4">
    <source>
        <dbReference type="ARBA" id="ARBA00022490"/>
    </source>
</evidence>
<comment type="subcellular location">
    <subcellularLocation>
        <location evidence="2">Cytoplasm</location>
    </subcellularLocation>
    <subcellularLocation>
        <location evidence="1">Nucleus</location>
    </subcellularLocation>
</comment>
<evidence type="ECO:0000256" key="9">
    <source>
        <dbReference type="SAM" id="MobiDB-lite"/>
    </source>
</evidence>
<dbReference type="EMBL" id="JACGCM010000375">
    <property type="protein sequence ID" value="KAF6173027.1"/>
    <property type="molecule type" value="Genomic_DNA"/>
</dbReference>
<name>A0A7J7P0Q7_9MAGN</name>
<keyword evidence="5" id="KW-0507">mRNA processing</keyword>
<dbReference type="GO" id="GO:0008380">
    <property type="term" value="P:RNA splicing"/>
    <property type="evidence" value="ECO:0007669"/>
    <property type="project" value="UniProtKB-KW"/>
</dbReference>
<dbReference type="AlphaFoldDB" id="A0A7J7P0Q7"/>
<comment type="similarity">
    <text evidence="3">Belongs to the SDE2 family.</text>
</comment>
<feature type="compositionally biased region" description="Polar residues" evidence="9">
    <location>
        <begin position="244"/>
        <end position="273"/>
    </location>
</feature>
<evidence type="ECO:0000256" key="8">
    <source>
        <dbReference type="ARBA" id="ARBA00023306"/>
    </source>
</evidence>
<dbReference type="InterPro" id="IPR053822">
    <property type="entry name" value="SDE2-like_dom"/>
</dbReference>
<evidence type="ECO:0000256" key="7">
    <source>
        <dbReference type="ARBA" id="ARBA00023242"/>
    </source>
</evidence>
<evidence type="ECO:0000256" key="6">
    <source>
        <dbReference type="ARBA" id="ARBA00023187"/>
    </source>
</evidence>
<comment type="caution">
    <text evidence="12">The sequence shown here is derived from an EMBL/GenBank/DDBJ whole genome shotgun (WGS) entry which is preliminary data.</text>
</comment>
<dbReference type="InterPro" id="IPR025086">
    <property type="entry name" value="SDE2/SF3A3_SAP"/>
</dbReference>
<evidence type="ECO:0000259" key="11">
    <source>
        <dbReference type="Pfam" id="PF22782"/>
    </source>
</evidence>
<dbReference type="GO" id="GO:0005737">
    <property type="term" value="C:cytoplasm"/>
    <property type="evidence" value="ECO:0007669"/>
    <property type="project" value="UniProtKB-SubCell"/>
</dbReference>
<evidence type="ECO:0000256" key="1">
    <source>
        <dbReference type="ARBA" id="ARBA00004123"/>
    </source>
</evidence>
<feature type="domain" description="SDE2-like" evidence="11">
    <location>
        <begin position="79"/>
        <end position="181"/>
    </location>
</feature>
<accession>A0A7J7P0Q7</accession>
<evidence type="ECO:0000313" key="12">
    <source>
        <dbReference type="EMBL" id="KAF6173027.1"/>
    </source>
</evidence>
<dbReference type="Pfam" id="PF22782">
    <property type="entry name" value="SDE2"/>
    <property type="match status" value="1"/>
</dbReference>
<dbReference type="Proteomes" id="UP000541444">
    <property type="component" value="Unassembled WGS sequence"/>
</dbReference>
<dbReference type="GO" id="GO:0005634">
    <property type="term" value="C:nucleus"/>
    <property type="evidence" value="ECO:0007669"/>
    <property type="project" value="UniProtKB-SubCell"/>
</dbReference>
<dbReference type="CDD" id="cd17039">
    <property type="entry name" value="Ubl_ubiquitin_like"/>
    <property type="match status" value="1"/>
</dbReference>
<protein>
    <recommendedName>
        <fullName evidence="14">Ubiquitin-like domain-containing protein</fullName>
    </recommendedName>
</protein>
<dbReference type="PANTHER" id="PTHR12786:SF1">
    <property type="entry name" value="SPLICING REGULATOR SDE2"/>
    <property type="match status" value="1"/>
</dbReference>
<evidence type="ECO:0000256" key="5">
    <source>
        <dbReference type="ARBA" id="ARBA00022664"/>
    </source>
</evidence>
<keyword evidence="13" id="KW-1185">Reference proteome</keyword>
<evidence type="ECO:0000259" key="10">
    <source>
        <dbReference type="Pfam" id="PF13297"/>
    </source>
</evidence>
<feature type="domain" description="SDE2/SF3A3 SAP" evidence="10">
    <location>
        <begin position="381"/>
        <end position="451"/>
    </location>
</feature>
<dbReference type="SUPFAM" id="SSF54236">
    <property type="entry name" value="Ubiquitin-like"/>
    <property type="match status" value="1"/>
</dbReference>
<organism evidence="12 13">
    <name type="scientific">Kingdonia uniflora</name>
    <dbReference type="NCBI Taxonomy" id="39325"/>
    <lineage>
        <taxon>Eukaryota</taxon>
        <taxon>Viridiplantae</taxon>
        <taxon>Streptophyta</taxon>
        <taxon>Embryophyta</taxon>
        <taxon>Tracheophyta</taxon>
        <taxon>Spermatophyta</taxon>
        <taxon>Magnoliopsida</taxon>
        <taxon>Ranunculales</taxon>
        <taxon>Circaeasteraceae</taxon>
        <taxon>Kingdonia</taxon>
    </lineage>
</organism>
<dbReference type="Gene3D" id="3.10.20.90">
    <property type="entry name" value="Phosphatidylinositol 3-kinase Catalytic Subunit, Chain A, domain 1"/>
    <property type="match status" value="1"/>
</dbReference>
<dbReference type="OrthoDB" id="547031at2759"/>
<dbReference type="Pfam" id="PF13297">
    <property type="entry name" value="SDE2_2C"/>
    <property type="match status" value="1"/>
</dbReference>
<keyword evidence="7" id="KW-0539">Nucleus</keyword>
<reference evidence="12 13" key="1">
    <citation type="journal article" date="2020" name="IScience">
        <title>Genome Sequencing of the Endangered Kingdonia uniflora (Circaeasteraceae, Ranunculales) Reveals Potential Mechanisms of Evolutionary Specialization.</title>
        <authorList>
            <person name="Sun Y."/>
            <person name="Deng T."/>
            <person name="Zhang A."/>
            <person name="Moore M.J."/>
            <person name="Landis J.B."/>
            <person name="Lin N."/>
            <person name="Zhang H."/>
            <person name="Zhang X."/>
            <person name="Huang J."/>
            <person name="Zhang X."/>
            <person name="Sun H."/>
            <person name="Wang H."/>
        </authorList>
    </citation>
    <scope>NUCLEOTIDE SEQUENCE [LARGE SCALE GENOMIC DNA]</scope>
    <source>
        <strain evidence="12">TB1705</strain>
        <tissue evidence="12">Leaf</tissue>
    </source>
</reference>